<dbReference type="PhylomeDB" id="B2J3V1"/>
<reference evidence="2 3" key="2">
    <citation type="journal article" date="2013" name="Plant Physiol.">
        <title>A Nostoc punctiforme Sugar Transporter Necessary to Establish a Cyanobacterium-Plant Symbiosis.</title>
        <authorList>
            <person name="Ekman M."/>
            <person name="Picossi S."/>
            <person name="Campbell E.L."/>
            <person name="Meeks J.C."/>
            <person name="Flores E."/>
        </authorList>
    </citation>
    <scope>NUCLEOTIDE SEQUENCE [LARGE SCALE GENOMIC DNA]</scope>
    <source>
        <strain evidence="3">ATCC 29133 / PCC 73102</strain>
    </source>
</reference>
<evidence type="ECO:0000313" key="3">
    <source>
        <dbReference type="Proteomes" id="UP000001191"/>
    </source>
</evidence>
<feature type="domain" description="TIR" evidence="1">
    <location>
        <begin position="2"/>
        <end position="140"/>
    </location>
</feature>
<dbReference type="InterPro" id="IPR008629">
    <property type="entry name" value="GUN4-like"/>
</dbReference>
<dbReference type="EMBL" id="CP001037">
    <property type="protein sequence ID" value="ACC80572.1"/>
    <property type="molecule type" value="Genomic_DNA"/>
</dbReference>
<dbReference type="InterPro" id="IPR035897">
    <property type="entry name" value="Toll_tir_struct_dom_sf"/>
</dbReference>
<dbReference type="STRING" id="63737.Npun_F1919"/>
<sequence>MEQFDVFLAYNSLDKPEVQDIAAALRRRNLEPWIDDEQIRPGRPFQDEIQQAIPLVKSAAIFFGVLGLGRWQSWELRSLINQCVNRGIPVIPVLLPGVNQLPDNLIFLNEFRWVCFSQSIDDGRALSLLEWGITGIKPESQPIIHPPVFERPSKPPKTIPEAPTQTDDLSSEKGIHYTRLRDLLVAKNWKEADKETYLVMIQVVGKKDGDYFSRDELLNFPCIDLLTIDRLWVKYSNGHFGFSVQKEIYLSVGGKADGNYYEEIWEKFGDRVGWKFQNMWIFAVIYSTNKAPKGHLPFGEFKLVKGIVYLFFRIETCKL</sequence>
<dbReference type="KEGG" id="npu:Npun_F1919"/>
<dbReference type="InterPro" id="IPR000157">
    <property type="entry name" value="TIR_dom"/>
</dbReference>
<keyword evidence="3" id="KW-1185">Reference proteome</keyword>
<gene>
    <name evidence="2" type="ordered locus">Npun_F1919</name>
</gene>
<dbReference type="GO" id="GO:0007165">
    <property type="term" value="P:signal transduction"/>
    <property type="evidence" value="ECO:0007669"/>
    <property type="project" value="InterPro"/>
</dbReference>
<dbReference type="RefSeq" id="WP_012408587.1">
    <property type="nucleotide sequence ID" value="NC_010628.1"/>
</dbReference>
<organism evidence="2 3">
    <name type="scientific">Nostoc punctiforme (strain ATCC 29133 / PCC 73102)</name>
    <dbReference type="NCBI Taxonomy" id="63737"/>
    <lineage>
        <taxon>Bacteria</taxon>
        <taxon>Bacillati</taxon>
        <taxon>Cyanobacteriota</taxon>
        <taxon>Cyanophyceae</taxon>
        <taxon>Nostocales</taxon>
        <taxon>Nostocaceae</taxon>
        <taxon>Nostoc</taxon>
    </lineage>
</organism>
<evidence type="ECO:0000259" key="1">
    <source>
        <dbReference type="PROSITE" id="PS50104"/>
    </source>
</evidence>
<dbReference type="Gene3D" id="3.40.50.10140">
    <property type="entry name" value="Toll/interleukin-1 receptor homology (TIR) domain"/>
    <property type="match status" value="1"/>
</dbReference>
<accession>B2J3V1</accession>
<dbReference type="PANTHER" id="PTHR34800">
    <property type="entry name" value="TETRAPYRROLE-BINDING PROTEIN, CHLOROPLASTIC"/>
    <property type="match status" value="1"/>
</dbReference>
<protein>
    <submittedName>
        <fullName evidence="2">GUN4 domain protein</fullName>
    </submittedName>
</protein>
<dbReference type="GO" id="GO:0046906">
    <property type="term" value="F:tetrapyrrole binding"/>
    <property type="evidence" value="ECO:0007669"/>
    <property type="project" value="TreeGrafter"/>
</dbReference>
<dbReference type="OrthoDB" id="7915178at2"/>
<dbReference type="eggNOG" id="COG1196">
    <property type="taxonomic scope" value="Bacteria"/>
</dbReference>
<dbReference type="Pfam" id="PF05419">
    <property type="entry name" value="GUN4"/>
    <property type="match status" value="1"/>
</dbReference>
<dbReference type="AlphaFoldDB" id="B2J3V1"/>
<dbReference type="EnsemblBacteria" id="ACC80572">
    <property type="protein sequence ID" value="ACC80572"/>
    <property type="gene ID" value="Npun_F1919"/>
</dbReference>
<dbReference type="Gene3D" id="1.25.40.620">
    <property type="match status" value="1"/>
</dbReference>
<evidence type="ECO:0000313" key="2">
    <source>
        <dbReference type="EMBL" id="ACC80572.1"/>
    </source>
</evidence>
<dbReference type="HOGENOM" id="CLU_037600_0_0_3"/>
<name>B2J3V1_NOSP7</name>
<dbReference type="PANTHER" id="PTHR34800:SF1">
    <property type="entry name" value="TETRAPYRROLE-BINDING PROTEIN, CHLOROPLASTIC"/>
    <property type="match status" value="1"/>
</dbReference>
<dbReference type="InterPro" id="IPR037215">
    <property type="entry name" value="GUN4-like_sf"/>
</dbReference>
<dbReference type="PROSITE" id="PS50104">
    <property type="entry name" value="TIR"/>
    <property type="match status" value="1"/>
</dbReference>
<dbReference type="SUPFAM" id="SSF52200">
    <property type="entry name" value="Toll/Interleukin receptor TIR domain"/>
    <property type="match status" value="1"/>
</dbReference>
<dbReference type="Proteomes" id="UP000001191">
    <property type="component" value="Chromosome"/>
</dbReference>
<reference evidence="3" key="1">
    <citation type="submission" date="2008-04" db="EMBL/GenBank/DDBJ databases">
        <title>Complete sequence of chromosome of Nostoc punctiforme ATCC 29133.</title>
        <authorList>
            <consortium name="US DOE Joint Genome Institute"/>
            <person name="Copeland A."/>
            <person name="Lucas S."/>
            <person name="Lapidus A."/>
            <person name="Glavina del Rio T."/>
            <person name="Dalin E."/>
            <person name="Tice H."/>
            <person name="Pitluck S."/>
            <person name="Chain P."/>
            <person name="Malfatti S."/>
            <person name="Shin M."/>
            <person name="Vergez L."/>
            <person name="Schmutz J."/>
            <person name="Larimer F."/>
            <person name="Land M."/>
            <person name="Hauser L."/>
            <person name="Kyrpides N."/>
            <person name="Kim E."/>
            <person name="Meeks J.C."/>
            <person name="Elhai J."/>
            <person name="Campbell E.L."/>
            <person name="Thiel T."/>
            <person name="Longmire J."/>
            <person name="Potts M."/>
            <person name="Atlas R."/>
        </authorList>
    </citation>
    <scope>NUCLEOTIDE SEQUENCE [LARGE SCALE GENOMIC DNA]</scope>
    <source>
        <strain evidence="3">ATCC 29133 / PCC 73102</strain>
    </source>
</reference>
<dbReference type="SUPFAM" id="SSF140869">
    <property type="entry name" value="GUN4-like"/>
    <property type="match status" value="1"/>
</dbReference>
<dbReference type="Pfam" id="PF13676">
    <property type="entry name" value="TIR_2"/>
    <property type="match status" value="1"/>
</dbReference>
<dbReference type="eggNOG" id="COG2944">
    <property type="taxonomic scope" value="Bacteria"/>
</dbReference>
<proteinExistence type="predicted"/>
<dbReference type="Gene3D" id="1.10.10.1770">
    <property type="entry name" value="Gun4-like"/>
    <property type="match status" value="1"/>
</dbReference>
<dbReference type="CDD" id="cd16383">
    <property type="entry name" value="GUN4"/>
    <property type="match status" value="1"/>
</dbReference>